<dbReference type="HOGENOM" id="CLU_001103_19_3_1"/>
<protein>
    <recommendedName>
        <fullName evidence="5">DNA 3'-5' helicase</fullName>
        <ecNumber evidence="5">5.6.2.4</ecNumber>
    </recommendedName>
</protein>
<dbReference type="InterPro" id="IPR027417">
    <property type="entry name" value="P-loop_NTPase"/>
</dbReference>
<keyword evidence="3" id="KW-0413">Isomerase</keyword>
<dbReference type="GO" id="GO:0009378">
    <property type="term" value="F:four-way junction helicase activity"/>
    <property type="evidence" value="ECO:0007669"/>
    <property type="project" value="TreeGrafter"/>
</dbReference>
<sequence length="183" mass="21038">IQMSNDRPNVYLAVRRIRHALTSYRDLADLLVSPNRPPGYKIPKFLVFFDSKREAIAAADALRERLPPEFKTKVVWFNSDNSPEFREQTTEDLAAGGYYGLMCTDAFGMGVDLADIELVIQWRCSCDLDTLWQRFGRAARDPRREGLAVLFAESKHFDSWKAEQAKRRKTRAHQGAEKAIEKE</sequence>
<evidence type="ECO:0000256" key="2">
    <source>
        <dbReference type="ARBA" id="ARBA00023125"/>
    </source>
</evidence>
<dbReference type="EC" id="5.6.2.4" evidence="5"/>
<dbReference type="SMART" id="SM00490">
    <property type="entry name" value="HELICc"/>
    <property type="match status" value="1"/>
</dbReference>
<dbReference type="STRING" id="745531.A0A0C3NRI9"/>
<accession>A0A0C3NRI9</accession>
<dbReference type="Proteomes" id="UP000053257">
    <property type="component" value="Unassembled WGS sequence"/>
</dbReference>
<reference evidence="7 8" key="1">
    <citation type="journal article" date="2014" name="PLoS Genet.">
        <title>Analysis of the Phlebiopsis gigantea genome, transcriptome and secretome provides insight into its pioneer colonization strategies of wood.</title>
        <authorList>
            <person name="Hori C."/>
            <person name="Ishida T."/>
            <person name="Igarashi K."/>
            <person name="Samejima M."/>
            <person name="Suzuki H."/>
            <person name="Master E."/>
            <person name="Ferreira P."/>
            <person name="Ruiz-Duenas F.J."/>
            <person name="Held B."/>
            <person name="Canessa P."/>
            <person name="Larrondo L.F."/>
            <person name="Schmoll M."/>
            <person name="Druzhinina I.S."/>
            <person name="Kubicek C.P."/>
            <person name="Gaskell J.A."/>
            <person name="Kersten P."/>
            <person name="St John F."/>
            <person name="Glasner J."/>
            <person name="Sabat G."/>
            <person name="Splinter BonDurant S."/>
            <person name="Syed K."/>
            <person name="Yadav J."/>
            <person name="Mgbeahuruike A.C."/>
            <person name="Kovalchuk A."/>
            <person name="Asiegbu F.O."/>
            <person name="Lackner G."/>
            <person name="Hoffmeister D."/>
            <person name="Rencoret J."/>
            <person name="Gutierrez A."/>
            <person name="Sun H."/>
            <person name="Lindquist E."/>
            <person name="Barry K."/>
            <person name="Riley R."/>
            <person name="Grigoriev I.V."/>
            <person name="Henrissat B."/>
            <person name="Kues U."/>
            <person name="Berka R.M."/>
            <person name="Martinez A.T."/>
            <person name="Covert S.F."/>
            <person name="Blanchette R.A."/>
            <person name="Cullen D."/>
        </authorList>
    </citation>
    <scope>NUCLEOTIDE SEQUENCE [LARGE SCALE GENOMIC DNA]</scope>
    <source>
        <strain evidence="7 8">11061_1 CR5-6</strain>
    </source>
</reference>
<gene>
    <name evidence="7" type="ORF">PHLGIDRAFT_510983</name>
</gene>
<dbReference type="AlphaFoldDB" id="A0A0C3NRI9"/>
<evidence type="ECO:0000313" key="7">
    <source>
        <dbReference type="EMBL" id="KIP07789.1"/>
    </source>
</evidence>
<dbReference type="GO" id="GO:0003677">
    <property type="term" value="F:DNA binding"/>
    <property type="evidence" value="ECO:0007669"/>
    <property type="project" value="UniProtKB-KW"/>
</dbReference>
<comment type="catalytic activity">
    <reaction evidence="4">
        <text>Couples ATP hydrolysis with the unwinding of duplex DNA by translocating in the 3'-5' direction.</text>
        <dbReference type="EC" id="5.6.2.4"/>
    </reaction>
</comment>
<dbReference type="OrthoDB" id="10261556at2759"/>
<dbReference type="EMBL" id="KN840490">
    <property type="protein sequence ID" value="KIP07789.1"/>
    <property type="molecule type" value="Genomic_DNA"/>
</dbReference>
<dbReference type="GO" id="GO:0005737">
    <property type="term" value="C:cytoplasm"/>
    <property type="evidence" value="ECO:0007669"/>
    <property type="project" value="TreeGrafter"/>
</dbReference>
<dbReference type="PROSITE" id="PS51194">
    <property type="entry name" value="HELICASE_CTER"/>
    <property type="match status" value="1"/>
</dbReference>
<evidence type="ECO:0000256" key="3">
    <source>
        <dbReference type="ARBA" id="ARBA00023235"/>
    </source>
</evidence>
<name>A0A0C3NRI9_PHLG1</name>
<feature type="domain" description="Helicase C-terminal" evidence="6">
    <location>
        <begin position="26"/>
        <end position="183"/>
    </location>
</feature>
<dbReference type="PANTHER" id="PTHR13710">
    <property type="entry name" value="DNA HELICASE RECQ FAMILY MEMBER"/>
    <property type="match status" value="1"/>
</dbReference>
<dbReference type="GO" id="GO:0000724">
    <property type="term" value="P:double-strand break repair via homologous recombination"/>
    <property type="evidence" value="ECO:0007669"/>
    <property type="project" value="TreeGrafter"/>
</dbReference>
<dbReference type="GO" id="GO:0005694">
    <property type="term" value="C:chromosome"/>
    <property type="evidence" value="ECO:0007669"/>
    <property type="project" value="TreeGrafter"/>
</dbReference>
<dbReference type="Gene3D" id="3.40.50.300">
    <property type="entry name" value="P-loop containing nucleotide triphosphate hydrolases"/>
    <property type="match status" value="1"/>
</dbReference>
<keyword evidence="2" id="KW-0238">DNA-binding</keyword>
<dbReference type="Pfam" id="PF00271">
    <property type="entry name" value="Helicase_C"/>
    <property type="match status" value="1"/>
</dbReference>
<organism evidence="7 8">
    <name type="scientific">Phlebiopsis gigantea (strain 11061_1 CR5-6)</name>
    <name type="common">White-rot fungus</name>
    <name type="synonym">Peniophora gigantea</name>
    <dbReference type="NCBI Taxonomy" id="745531"/>
    <lineage>
        <taxon>Eukaryota</taxon>
        <taxon>Fungi</taxon>
        <taxon>Dikarya</taxon>
        <taxon>Basidiomycota</taxon>
        <taxon>Agaricomycotina</taxon>
        <taxon>Agaricomycetes</taxon>
        <taxon>Polyporales</taxon>
        <taxon>Phanerochaetaceae</taxon>
        <taxon>Phlebiopsis</taxon>
    </lineage>
</organism>
<dbReference type="InterPro" id="IPR001650">
    <property type="entry name" value="Helicase_C-like"/>
</dbReference>
<dbReference type="SUPFAM" id="SSF52540">
    <property type="entry name" value="P-loop containing nucleoside triphosphate hydrolases"/>
    <property type="match status" value="1"/>
</dbReference>
<evidence type="ECO:0000256" key="1">
    <source>
        <dbReference type="ARBA" id="ARBA00005446"/>
    </source>
</evidence>
<evidence type="ECO:0000259" key="6">
    <source>
        <dbReference type="PROSITE" id="PS51194"/>
    </source>
</evidence>
<evidence type="ECO:0000256" key="4">
    <source>
        <dbReference type="ARBA" id="ARBA00034617"/>
    </source>
</evidence>
<feature type="non-terminal residue" evidence="7">
    <location>
        <position position="183"/>
    </location>
</feature>
<evidence type="ECO:0000313" key="8">
    <source>
        <dbReference type="Proteomes" id="UP000053257"/>
    </source>
</evidence>
<dbReference type="PANTHER" id="PTHR13710:SF105">
    <property type="entry name" value="ATP-DEPENDENT DNA HELICASE Q1"/>
    <property type="match status" value="1"/>
</dbReference>
<evidence type="ECO:0000256" key="5">
    <source>
        <dbReference type="ARBA" id="ARBA00034808"/>
    </source>
</evidence>
<feature type="non-terminal residue" evidence="7">
    <location>
        <position position="1"/>
    </location>
</feature>
<comment type="similarity">
    <text evidence="1">Belongs to the helicase family. RecQ subfamily.</text>
</comment>
<keyword evidence="8" id="KW-1185">Reference proteome</keyword>
<dbReference type="GO" id="GO:0043138">
    <property type="term" value="F:3'-5' DNA helicase activity"/>
    <property type="evidence" value="ECO:0007669"/>
    <property type="project" value="UniProtKB-EC"/>
</dbReference>
<proteinExistence type="inferred from homology"/>